<dbReference type="InterPro" id="IPR036322">
    <property type="entry name" value="WD40_repeat_dom_sf"/>
</dbReference>
<dbReference type="PROSITE" id="PS50082">
    <property type="entry name" value="WD_REPEATS_2"/>
    <property type="match status" value="2"/>
</dbReference>
<comment type="similarity">
    <text evidence="5">Belongs to the WD repeat cdt2 family.</text>
</comment>
<evidence type="ECO:0000313" key="9">
    <source>
        <dbReference type="Proteomes" id="UP000292702"/>
    </source>
</evidence>
<dbReference type="InterPro" id="IPR015943">
    <property type="entry name" value="WD40/YVTN_repeat-like_dom_sf"/>
</dbReference>
<evidence type="ECO:0000256" key="4">
    <source>
        <dbReference type="ARBA" id="ARBA00022786"/>
    </source>
</evidence>
<organism evidence="8 9">
    <name type="scientific">Steccherinum ochraceum</name>
    <dbReference type="NCBI Taxonomy" id="92696"/>
    <lineage>
        <taxon>Eukaryota</taxon>
        <taxon>Fungi</taxon>
        <taxon>Dikarya</taxon>
        <taxon>Basidiomycota</taxon>
        <taxon>Agaricomycotina</taxon>
        <taxon>Agaricomycetes</taxon>
        <taxon>Polyporales</taxon>
        <taxon>Steccherinaceae</taxon>
        <taxon>Steccherinum</taxon>
    </lineage>
</organism>
<dbReference type="PANTHER" id="PTHR22852">
    <property type="entry name" value="LETHAL 2 DENTICLELESS PROTEIN RETINOIC ACID-REGULATED NUCLEAR MATRIX-ASSOCIATED PROTEIN"/>
    <property type="match status" value="1"/>
</dbReference>
<keyword evidence="3" id="KW-0677">Repeat</keyword>
<dbReference type="PRINTS" id="PR00320">
    <property type="entry name" value="GPROTEINBRPT"/>
</dbReference>
<accession>A0A4R0RRD6</accession>
<protein>
    <submittedName>
        <fullName evidence="8">Uncharacterized protein</fullName>
    </submittedName>
</protein>
<evidence type="ECO:0000256" key="2">
    <source>
        <dbReference type="ARBA" id="ARBA00022574"/>
    </source>
</evidence>
<evidence type="ECO:0000256" key="1">
    <source>
        <dbReference type="ARBA" id="ARBA00004906"/>
    </source>
</evidence>
<dbReference type="InterPro" id="IPR051865">
    <property type="entry name" value="WD-repeat_CDT2_adapter"/>
</dbReference>
<dbReference type="SUPFAM" id="SSF50978">
    <property type="entry name" value="WD40 repeat-like"/>
    <property type="match status" value="1"/>
</dbReference>
<proteinExistence type="inferred from homology"/>
<evidence type="ECO:0000256" key="6">
    <source>
        <dbReference type="PROSITE-ProRule" id="PRU00221"/>
    </source>
</evidence>
<evidence type="ECO:0000256" key="3">
    <source>
        <dbReference type="ARBA" id="ARBA00022737"/>
    </source>
</evidence>
<dbReference type="Gene3D" id="2.130.10.10">
    <property type="entry name" value="YVTN repeat-like/Quinoprotein amine dehydrogenase"/>
    <property type="match status" value="2"/>
</dbReference>
<reference evidence="8 9" key="1">
    <citation type="submission" date="2018-11" db="EMBL/GenBank/DDBJ databases">
        <title>Genome assembly of Steccherinum ochraceum LE-BIN_3174, the white-rot fungus of the Steccherinaceae family (The Residual Polyporoid clade, Polyporales, Basidiomycota).</title>
        <authorList>
            <person name="Fedorova T.V."/>
            <person name="Glazunova O.A."/>
            <person name="Landesman E.O."/>
            <person name="Moiseenko K.V."/>
            <person name="Psurtseva N.V."/>
            <person name="Savinova O.S."/>
            <person name="Shakhova N.V."/>
            <person name="Tyazhelova T.V."/>
            <person name="Vasina D.V."/>
        </authorList>
    </citation>
    <scope>NUCLEOTIDE SEQUENCE [LARGE SCALE GENOMIC DNA]</scope>
    <source>
        <strain evidence="8 9">LE-BIN_3174</strain>
    </source>
</reference>
<feature type="repeat" description="WD" evidence="6">
    <location>
        <begin position="484"/>
        <end position="513"/>
    </location>
</feature>
<keyword evidence="9" id="KW-1185">Reference proteome</keyword>
<evidence type="ECO:0000256" key="5">
    <source>
        <dbReference type="ARBA" id="ARBA00038344"/>
    </source>
</evidence>
<dbReference type="Pfam" id="PF00400">
    <property type="entry name" value="WD40"/>
    <property type="match status" value="4"/>
</dbReference>
<keyword evidence="4" id="KW-0833">Ubl conjugation pathway</keyword>
<dbReference type="GO" id="GO:0030674">
    <property type="term" value="F:protein-macromolecule adaptor activity"/>
    <property type="evidence" value="ECO:0007669"/>
    <property type="project" value="TreeGrafter"/>
</dbReference>
<keyword evidence="2 6" id="KW-0853">WD repeat</keyword>
<comment type="caution">
    <text evidence="8">The sequence shown here is derived from an EMBL/GenBank/DDBJ whole genome shotgun (WGS) entry which is preliminary data.</text>
</comment>
<dbReference type="PROSITE" id="PS50294">
    <property type="entry name" value="WD_REPEATS_REGION"/>
    <property type="match status" value="1"/>
</dbReference>
<feature type="region of interest" description="Disordered" evidence="7">
    <location>
        <begin position="35"/>
        <end position="78"/>
    </location>
</feature>
<dbReference type="STRING" id="92696.A0A4R0RRD6"/>
<evidence type="ECO:0000256" key="7">
    <source>
        <dbReference type="SAM" id="MobiDB-lite"/>
    </source>
</evidence>
<dbReference type="GO" id="GO:0043161">
    <property type="term" value="P:proteasome-mediated ubiquitin-dependent protein catabolic process"/>
    <property type="evidence" value="ECO:0007669"/>
    <property type="project" value="TreeGrafter"/>
</dbReference>
<dbReference type="GO" id="GO:0005634">
    <property type="term" value="C:nucleus"/>
    <property type="evidence" value="ECO:0007669"/>
    <property type="project" value="TreeGrafter"/>
</dbReference>
<name>A0A4R0RRD6_9APHY</name>
<dbReference type="AlphaFoldDB" id="A0A4R0RRD6"/>
<dbReference type="PANTHER" id="PTHR22852:SF0">
    <property type="entry name" value="DENTICLELESS PROTEIN HOMOLOG"/>
    <property type="match status" value="1"/>
</dbReference>
<dbReference type="SMART" id="SM00320">
    <property type="entry name" value="WD40"/>
    <property type="match status" value="5"/>
</dbReference>
<dbReference type="Proteomes" id="UP000292702">
    <property type="component" value="Unassembled WGS sequence"/>
</dbReference>
<gene>
    <name evidence="8" type="ORF">EIP91_011132</name>
</gene>
<dbReference type="PROSITE" id="PS00678">
    <property type="entry name" value="WD_REPEATS_1"/>
    <property type="match status" value="1"/>
</dbReference>
<sequence>MTSTPASHTRNILYNRTNVDADGDALMCIPGPSSECKRPLSTHAQLSKKRQRHDTLHDTTPIESSLSSDEEEEEATRCTRLSRRRDAYGLRLRAMTSSSGCSSIAESPTSPILQSFVSSDKADVFKCESTETESFTTPIYACAYSHEAKRGANALLAVATEQGVVHILNTARRELWDVEPQRTTFQPYANGIFDVQWSPDDTLIATACGGQRAQVSQLAPTGPRVLYHLLGHSGTVKCISWNPTRVGSVLSTGGRDGSIRIWDLRVGENAGDEGELAPVITILGAHDEDGKVKPRARKGKLTPAAALRSVTSVLYAEDSPNTLISSGSQDGILRQWDLLMPDMVKRNTKPKGLEARRSSVDPTAAYNASGRARGISNLSLGSGPTAGYLFALSNDSLVHTYDAASLEPFSGRSTNQEADPWSYGHANMRTGSFYVRSAVSPCGRWLASGGAEKGSVFLFDVSGSTTSRLSGHPSDLARRRGVQLHGQSGEVGVVDWANDMLATCSDDGIVRVWRPDIERYRQCQADPEQSRWNWKWTASDVGSCGFDIA</sequence>
<dbReference type="OrthoDB" id="2096344at2759"/>
<comment type="pathway">
    <text evidence="1">Protein modification; protein ubiquitination.</text>
</comment>
<dbReference type="InterPro" id="IPR001680">
    <property type="entry name" value="WD40_rpt"/>
</dbReference>
<dbReference type="EMBL" id="RWJN01000007">
    <property type="protein sequence ID" value="TCD71361.1"/>
    <property type="molecule type" value="Genomic_DNA"/>
</dbReference>
<dbReference type="InterPro" id="IPR020472">
    <property type="entry name" value="WD40_PAC1"/>
</dbReference>
<evidence type="ECO:0000313" key="8">
    <source>
        <dbReference type="EMBL" id="TCD71361.1"/>
    </source>
</evidence>
<dbReference type="InterPro" id="IPR019775">
    <property type="entry name" value="WD40_repeat_CS"/>
</dbReference>
<feature type="repeat" description="WD" evidence="6">
    <location>
        <begin position="229"/>
        <end position="272"/>
    </location>
</feature>